<dbReference type="PANTHER" id="PTHR24240">
    <property type="entry name" value="OPSIN"/>
    <property type="match status" value="1"/>
</dbReference>
<protein>
    <recommendedName>
        <fullName evidence="10">G-protein coupled receptors family 1 profile domain-containing protein</fullName>
    </recommendedName>
</protein>
<accession>A0AAN8PKC8</accession>
<dbReference type="AlphaFoldDB" id="A0AAN8PKC8"/>
<evidence type="ECO:0000256" key="6">
    <source>
        <dbReference type="ARBA" id="ARBA00023170"/>
    </source>
</evidence>
<dbReference type="PRINTS" id="PR00237">
    <property type="entry name" value="GPCRRHODOPSN"/>
</dbReference>
<evidence type="ECO:0000256" key="2">
    <source>
        <dbReference type="ARBA" id="ARBA00022692"/>
    </source>
</evidence>
<keyword evidence="5 9" id="KW-0472">Membrane</keyword>
<keyword evidence="6" id="KW-0675">Receptor</keyword>
<feature type="region of interest" description="Disordered" evidence="8">
    <location>
        <begin position="735"/>
        <end position="758"/>
    </location>
</feature>
<dbReference type="PROSITE" id="PS50262">
    <property type="entry name" value="G_PROTEIN_RECEP_F1_2"/>
    <property type="match status" value="1"/>
</dbReference>
<feature type="transmembrane region" description="Helical" evidence="9">
    <location>
        <begin position="183"/>
        <end position="208"/>
    </location>
</feature>
<comment type="subcellular location">
    <subcellularLocation>
        <location evidence="1">Membrane</location>
        <topology evidence="1">Multi-pass membrane protein</topology>
    </subcellularLocation>
</comment>
<dbReference type="GO" id="GO:0016020">
    <property type="term" value="C:membrane"/>
    <property type="evidence" value="ECO:0007669"/>
    <property type="project" value="UniProtKB-SubCell"/>
</dbReference>
<feature type="transmembrane region" description="Helical" evidence="9">
    <location>
        <begin position="30"/>
        <end position="51"/>
    </location>
</feature>
<feature type="transmembrane region" description="Helical" evidence="9">
    <location>
        <begin position="99"/>
        <end position="120"/>
    </location>
</feature>
<dbReference type="InterPro" id="IPR050125">
    <property type="entry name" value="GPCR_opsins"/>
</dbReference>
<dbReference type="InterPro" id="IPR017452">
    <property type="entry name" value="GPCR_Rhodpsn_7TM"/>
</dbReference>
<feature type="region of interest" description="Disordered" evidence="8">
    <location>
        <begin position="459"/>
        <end position="494"/>
    </location>
</feature>
<feature type="region of interest" description="Disordered" evidence="8">
    <location>
        <begin position="602"/>
        <end position="623"/>
    </location>
</feature>
<evidence type="ECO:0000256" key="3">
    <source>
        <dbReference type="ARBA" id="ARBA00022989"/>
    </source>
</evidence>
<keyword evidence="2 9" id="KW-0812">Transmembrane</keyword>
<evidence type="ECO:0000259" key="10">
    <source>
        <dbReference type="PROSITE" id="PS50262"/>
    </source>
</evidence>
<feature type="transmembrane region" description="Helical" evidence="9">
    <location>
        <begin position="63"/>
        <end position="93"/>
    </location>
</feature>
<evidence type="ECO:0000256" key="9">
    <source>
        <dbReference type="SAM" id="Phobius"/>
    </source>
</evidence>
<keyword evidence="7" id="KW-0807">Transducer</keyword>
<name>A0AAN8PKC8_PATCE</name>
<dbReference type="EMBL" id="JAZGQO010000009">
    <property type="protein sequence ID" value="KAK6178094.1"/>
    <property type="molecule type" value="Genomic_DNA"/>
</dbReference>
<reference evidence="11 12" key="1">
    <citation type="submission" date="2024-01" db="EMBL/GenBank/DDBJ databases">
        <title>The genome of the rayed Mediterranean limpet Patella caerulea (Linnaeus, 1758).</title>
        <authorList>
            <person name="Anh-Thu Weber A."/>
            <person name="Halstead-Nussloch G."/>
        </authorList>
    </citation>
    <scope>NUCLEOTIDE SEQUENCE [LARGE SCALE GENOMIC DNA]</scope>
    <source>
        <strain evidence="11">AATW-2023a</strain>
        <tissue evidence="11">Whole specimen</tissue>
    </source>
</reference>
<gene>
    <name evidence="11" type="ORF">SNE40_012924</name>
</gene>
<sequence length="758" mass="84955">MASVNQTNQSQGINVSDLLAEDLTSRVPKIVFLLLFAVSGLVGNSLLLLVLLRGKKSVLNIMIINLCIVGLSECWMNMSIVFGALVSGGWIFGDPLCKINAFCMTLVFIELVLTLLCISVERFISVRYSSGSYNYLTIPRMLLIVVCTWIHSAVFSLPLLTSAIPTTYRTPLHLCSLTDSSSLTYICLTSVICFVIPIISMFILYLLIIRSAFKGRFVVTTTQAQNEYEQGNQLDNQKEIHMCKYGGLLFCVWFALCVPYIITAYIRQYQYSYEFQASNFLELVDYPWTVDVTFVYMRFLYAAIFPILTFSWINFLWANLKDFILCRRSNSIGDMVPSKNLKKEIKNQPVKGLVIREKANSPSNQFFNVPVLFATSDGIHIETYNRENSIDNVRVKNKDTKLPSETKKNIPEGKACDVGPLDTYFIYHDTSDYDSSSEADAFSSSQPVSTRQVNQEILSQRSVSQPEVHKSASASQTSGLKDVKRSLGTDSGLDMSVTGMEAYIRKRDKPMDTSGYRRNKFSDDRDVPWAVRRSNTSKDKLHASAAEDQSGEKEMNESENIDIESQYLQSIKKEMEDESQAVLKDSDNYVSVSQRVKKNTNIEGRFPFPDSHKHENHKKSKPKENIELASNINNLLGNSGSHSVTSLPPKYPNYISLAGDPRKKSQKNVNSINLGETFNIVPSDEGNDASRSKPTQPLTSADSSKKMKCHQRQDTADSLKSLLGSGSSCELASLKAESFPDLEKTDTTNPEDKDVGRN</sequence>
<evidence type="ECO:0000256" key="1">
    <source>
        <dbReference type="ARBA" id="ARBA00004141"/>
    </source>
</evidence>
<feature type="transmembrane region" description="Helical" evidence="9">
    <location>
        <begin position="245"/>
        <end position="266"/>
    </location>
</feature>
<keyword evidence="4" id="KW-0297">G-protein coupled receptor</keyword>
<evidence type="ECO:0000256" key="5">
    <source>
        <dbReference type="ARBA" id="ARBA00023136"/>
    </source>
</evidence>
<feature type="compositionally biased region" description="Basic and acidic residues" evidence="8">
    <location>
        <begin position="741"/>
        <end position="758"/>
    </location>
</feature>
<feature type="transmembrane region" description="Helical" evidence="9">
    <location>
        <begin position="299"/>
        <end position="320"/>
    </location>
</feature>
<evidence type="ECO:0000256" key="8">
    <source>
        <dbReference type="SAM" id="MobiDB-lite"/>
    </source>
</evidence>
<evidence type="ECO:0000256" key="7">
    <source>
        <dbReference type="ARBA" id="ARBA00023224"/>
    </source>
</evidence>
<feature type="compositionally biased region" description="Polar residues" evidence="8">
    <location>
        <begin position="692"/>
        <end position="702"/>
    </location>
</feature>
<dbReference type="GO" id="GO:0004930">
    <property type="term" value="F:G protein-coupled receptor activity"/>
    <property type="evidence" value="ECO:0007669"/>
    <property type="project" value="UniProtKB-KW"/>
</dbReference>
<feature type="region of interest" description="Disordered" evidence="8">
    <location>
        <begin position="679"/>
        <end position="722"/>
    </location>
</feature>
<dbReference type="CDD" id="cd00637">
    <property type="entry name" value="7tm_classA_rhodopsin-like"/>
    <property type="match status" value="1"/>
</dbReference>
<evidence type="ECO:0000313" key="12">
    <source>
        <dbReference type="Proteomes" id="UP001347796"/>
    </source>
</evidence>
<proteinExistence type="predicted"/>
<dbReference type="InterPro" id="IPR000276">
    <property type="entry name" value="GPCR_Rhodpsn"/>
</dbReference>
<dbReference type="Pfam" id="PF00001">
    <property type="entry name" value="7tm_1"/>
    <property type="match status" value="1"/>
</dbReference>
<feature type="transmembrane region" description="Helical" evidence="9">
    <location>
        <begin position="141"/>
        <end position="163"/>
    </location>
</feature>
<dbReference type="SUPFAM" id="SSF81321">
    <property type="entry name" value="Family A G protein-coupled receptor-like"/>
    <property type="match status" value="1"/>
</dbReference>
<evidence type="ECO:0000313" key="11">
    <source>
        <dbReference type="EMBL" id="KAK6178094.1"/>
    </source>
</evidence>
<evidence type="ECO:0000256" key="4">
    <source>
        <dbReference type="ARBA" id="ARBA00023040"/>
    </source>
</evidence>
<dbReference type="Gene3D" id="1.20.1070.10">
    <property type="entry name" value="Rhodopsin 7-helix transmembrane proteins"/>
    <property type="match status" value="1"/>
</dbReference>
<organism evidence="11 12">
    <name type="scientific">Patella caerulea</name>
    <name type="common">Rayed Mediterranean limpet</name>
    <dbReference type="NCBI Taxonomy" id="87958"/>
    <lineage>
        <taxon>Eukaryota</taxon>
        <taxon>Metazoa</taxon>
        <taxon>Spiralia</taxon>
        <taxon>Lophotrochozoa</taxon>
        <taxon>Mollusca</taxon>
        <taxon>Gastropoda</taxon>
        <taxon>Patellogastropoda</taxon>
        <taxon>Patelloidea</taxon>
        <taxon>Patellidae</taxon>
        <taxon>Patella</taxon>
    </lineage>
</organism>
<feature type="domain" description="G-protein coupled receptors family 1 profile" evidence="10">
    <location>
        <begin position="43"/>
        <end position="309"/>
    </location>
</feature>
<feature type="region of interest" description="Disordered" evidence="8">
    <location>
        <begin position="527"/>
        <end position="558"/>
    </location>
</feature>
<dbReference type="Proteomes" id="UP001347796">
    <property type="component" value="Unassembled WGS sequence"/>
</dbReference>
<keyword evidence="3 9" id="KW-1133">Transmembrane helix</keyword>
<keyword evidence="12" id="KW-1185">Reference proteome</keyword>
<comment type="caution">
    <text evidence="11">The sequence shown here is derived from an EMBL/GenBank/DDBJ whole genome shotgun (WGS) entry which is preliminary data.</text>
</comment>